<dbReference type="Proteomes" id="UP000199630">
    <property type="component" value="Unassembled WGS sequence"/>
</dbReference>
<evidence type="ECO:0000256" key="7">
    <source>
        <dbReference type="HAMAP-Rule" id="MF_00911"/>
    </source>
</evidence>
<dbReference type="PANTHER" id="PTHR35851:SF1">
    <property type="entry name" value="CELL DIVISION PROTEIN FTSQ"/>
    <property type="match status" value="1"/>
</dbReference>
<dbReference type="RefSeq" id="WP_090059771.1">
    <property type="nucleotide sequence ID" value="NZ_FORH01000002.1"/>
</dbReference>
<keyword evidence="2 7" id="KW-0997">Cell inner membrane</keyword>
<organism evidence="9 10">
    <name type="scientific">Celeribacter neptunius</name>
    <dbReference type="NCBI Taxonomy" id="588602"/>
    <lineage>
        <taxon>Bacteria</taxon>
        <taxon>Pseudomonadati</taxon>
        <taxon>Pseudomonadota</taxon>
        <taxon>Alphaproteobacteria</taxon>
        <taxon>Rhodobacterales</taxon>
        <taxon>Roseobacteraceae</taxon>
        <taxon>Celeribacter</taxon>
    </lineage>
</organism>
<keyword evidence="4 7" id="KW-0812">Transmembrane</keyword>
<comment type="subcellular location">
    <subcellularLocation>
        <location evidence="7">Cell inner membrane</location>
        <topology evidence="7">Single-pass type II membrane protein</topology>
    </subcellularLocation>
    <text evidence="7">Localizes to the division septum.</text>
</comment>
<keyword evidence="10" id="KW-1185">Reference proteome</keyword>
<dbReference type="AlphaFoldDB" id="A0A1I3P8C8"/>
<feature type="domain" description="Cell division protein FtsQ/DivIB C-terminal" evidence="8">
    <location>
        <begin position="181"/>
        <end position="294"/>
    </location>
</feature>
<name>A0A1I3P8C8_9RHOB</name>
<evidence type="ECO:0000256" key="2">
    <source>
        <dbReference type="ARBA" id="ARBA00022519"/>
    </source>
</evidence>
<dbReference type="GO" id="GO:0043093">
    <property type="term" value="P:FtsZ-dependent cytokinesis"/>
    <property type="evidence" value="ECO:0007669"/>
    <property type="project" value="UniProtKB-UniRule"/>
</dbReference>
<reference evidence="10" key="1">
    <citation type="submission" date="2016-10" db="EMBL/GenBank/DDBJ databases">
        <authorList>
            <person name="Varghese N."/>
            <person name="Submissions S."/>
        </authorList>
    </citation>
    <scope>NUCLEOTIDE SEQUENCE [LARGE SCALE GENOMIC DNA]</scope>
    <source>
        <strain evidence="10">DSM 26471</strain>
    </source>
</reference>
<dbReference type="GO" id="GO:0005886">
    <property type="term" value="C:plasma membrane"/>
    <property type="evidence" value="ECO:0007669"/>
    <property type="project" value="UniProtKB-SubCell"/>
</dbReference>
<comment type="similarity">
    <text evidence="7">Belongs to the FtsQ/DivIB family. FtsQ subfamily.</text>
</comment>
<dbReference type="Pfam" id="PF03799">
    <property type="entry name" value="FtsQ_DivIB_C"/>
    <property type="match status" value="1"/>
</dbReference>
<evidence type="ECO:0000259" key="8">
    <source>
        <dbReference type="Pfam" id="PF03799"/>
    </source>
</evidence>
<dbReference type="HAMAP" id="MF_00911">
    <property type="entry name" value="FtsQ_subfam"/>
    <property type="match status" value="1"/>
</dbReference>
<accession>A0A1I3P8C8</accession>
<dbReference type="GO" id="GO:0090529">
    <property type="term" value="P:cell septum assembly"/>
    <property type="evidence" value="ECO:0007669"/>
    <property type="project" value="InterPro"/>
</dbReference>
<keyword evidence="5 7" id="KW-1133">Transmembrane helix</keyword>
<keyword evidence="1 7" id="KW-1003">Cell membrane</keyword>
<protein>
    <recommendedName>
        <fullName evidence="7">Cell division protein FtsQ</fullName>
    </recommendedName>
</protein>
<sequence length="323" mass="35815">MRPIDPIEFAKGPTVGGSARVSEAVARALRARRNHGAARPHDPAPSRTAYRMNRLWLTPSFRFFLRRIAPVLAVTACVGLWFASEANRTGFMERVATIKSEIQNRPEFMVKLMAIDGATGPLAEEIRTIVAQDFPVSSFELDLPEKLAEIESLDAVQSARLHIRAGGILQVDVTERSPAVIWRSAQGLEMLDAEGRRVSALESRLDRPDLPLIAGVGAERDVAEALAILRASGPLLPRLRGLVRVGERRWNLVLDRDQQVLLPETDPLGALAQVVALDQSRDLLNRDVITVDMRRPNRPTLQLTDAAREEMRRLRSVKLGVTN</sequence>
<dbReference type="STRING" id="588602.SAMN04487991_1597"/>
<dbReference type="OrthoDB" id="9783091at2"/>
<evidence type="ECO:0000313" key="10">
    <source>
        <dbReference type="Proteomes" id="UP000199630"/>
    </source>
</evidence>
<comment type="function">
    <text evidence="7">Essential cell division protein.</text>
</comment>
<keyword evidence="6 7" id="KW-0131">Cell cycle</keyword>
<evidence type="ECO:0000256" key="3">
    <source>
        <dbReference type="ARBA" id="ARBA00022618"/>
    </source>
</evidence>
<evidence type="ECO:0000256" key="6">
    <source>
        <dbReference type="ARBA" id="ARBA00023306"/>
    </source>
</evidence>
<dbReference type="GO" id="GO:0032153">
    <property type="term" value="C:cell division site"/>
    <property type="evidence" value="ECO:0007669"/>
    <property type="project" value="UniProtKB-UniRule"/>
</dbReference>
<evidence type="ECO:0000256" key="4">
    <source>
        <dbReference type="ARBA" id="ARBA00022692"/>
    </source>
</evidence>
<keyword evidence="3 7" id="KW-0132">Cell division</keyword>
<evidence type="ECO:0000256" key="5">
    <source>
        <dbReference type="ARBA" id="ARBA00022989"/>
    </source>
</evidence>
<keyword evidence="7" id="KW-0472">Membrane</keyword>
<evidence type="ECO:0000256" key="1">
    <source>
        <dbReference type="ARBA" id="ARBA00022475"/>
    </source>
</evidence>
<dbReference type="EMBL" id="FORH01000002">
    <property type="protein sequence ID" value="SFJ17805.1"/>
    <property type="molecule type" value="Genomic_DNA"/>
</dbReference>
<proteinExistence type="inferred from homology"/>
<dbReference type="InterPro" id="IPR026579">
    <property type="entry name" value="FtsQ"/>
</dbReference>
<gene>
    <name evidence="7" type="primary">ftsQ</name>
    <name evidence="9" type="ORF">SAMN04487991_1597</name>
</gene>
<evidence type="ECO:0000313" key="9">
    <source>
        <dbReference type="EMBL" id="SFJ17805.1"/>
    </source>
</evidence>
<dbReference type="PANTHER" id="PTHR35851">
    <property type="entry name" value="CELL DIVISION PROTEIN FTSQ"/>
    <property type="match status" value="1"/>
</dbReference>
<dbReference type="InterPro" id="IPR005548">
    <property type="entry name" value="Cell_div_FtsQ/DivIB_C"/>
</dbReference>